<feature type="region of interest" description="Disordered" evidence="1">
    <location>
        <begin position="1"/>
        <end position="36"/>
    </location>
</feature>
<sequence>MSSNEFSHQISLPPPCDRSKALPKNQTTHAQNNLPSLSREHFRPLFPFSTPWYSSCVDNPVPGPVSSEVLPGRIFSNETPCRPFEEASFASNVRGSLEAGLLDEAVEIVPNDGPPIPRATAGSDPPCCLQQNDFKITSRTTASGANELSRDKIMARHSSSHSDVTIGCESWSESDDNFSDTGSTQYSEKERDAAGYSKAADSESSGSTTCSLQAYKEDKISPCDVKVDTETSSFEEISNETENVLDVDVVLEDTYSINLDAKIENVLSLQSTAGAWRSQCSTECSIPGLEDKYDSLLAVLSHTHAQVTVMKQQYREILEDLRKKLM</sequence>
<comment type="caution">
    <text evidence="2">The sequence shown here is derived from an EMBL/GenBank/DDBJ whole genome shotgun (WGS) entry which is preliminary data.</text>
</comment>
<reference evidence="2 3" key="1">
    <citation type="submission" date="2019-10" db="EMBL/GenBank/DDBJ databases">
        <title>Assembly and Annotation for the nematode Trichostrongylus colubriformis.</title>
        <authorList>
            <person name="Martin J."/>
        </authorList>
    </citation>
    <scope>NUCLEOTIDE SEQUENCE [LARGE SCALE GENOMIC DNA]</scope>
    <source>
        <strain evidence="2">G859</strain>
        <tissue evidence="2">Whole worm</tissue>
    </source>
</reference>
<organism evidence="2 3">
    <name type="scientific">Trichostrongylus colubriformis</name>
    <name type="common">Black scour worm</name>
    <dbReference type="NCBI Taxonomy" id="6319"/>
    <lineage>
        <taxon>Eukaryota</taxon>
        <taxon>Metazoa</taxon>
        <taxon>Ecdysozoa</taxon>
        <taxon>Nematoda</taxon>
        <taxon>Chromadorea</taxon>
        <taxon>Rhabditida</taxon>
        <taxon>Rhabditina</taxon>
        <taxon>Rhabditomorpha</taxon>
        <taxon>Strongyloidea</taxon>
        <taxon>Trichostrongylidae</taxon>
        <taxon>Trichostrongylus</taxon>
    </lineage>
</organism>
<feature type="compositionally biased region" description="Polar residues" evidence="1">
    <location>
        <begin position="24"/>
        <end position="36"/>
    </location>
</feature>
<name>A0AAN8EUD1_TRICO</name>
<dbReference type="Proteomes" id="UP001331761">
    <property type="component" value="Unassembled WGS sequence"/>
</dbReference>
<dbReference type="EMBL" id="WIXE01022871">
    <property type="protein sequence ID" value="KAK5967035.1"/>
    <property type="molecule type" value="Genomic_DNA"/>
</dbReference>
<gene>
    <name evidence="2" type="ORF">GCK32_010035</name>
</gene>
<keyword evidence="3" id="KW-1185">Reference proteome</keyword>
<accession>A0AAN8EUD1</accession>
<feature type="region of interest" description="Disordered" evidence="1">
    <location>
        <begin position="165"/>
        <end position="208"/>
    </location>
</feature>
<evidence type="ECO:0000256" key="1">
    <source>
        <dbReference type="SAM" id="MobiDB-lite"/>
    </source>
</evidence>
<evidence type="ECO:0000313" key="2">
    <source>
        <dbReference type="EMBL" id="KAK5967035.1"/>
    </source>
</evidence>
<dbReference type="AlphaFoldDB" id="A0AAN8EUD1"/>
<protein>
    <submittedName>
        <fullName evidence="2">Uncharacterized protein</fullName>
    </submittedName>
</protein>
<evidence type="ECO:0000313" key="3">
    <source>
        <dbReference type="Proteomes" id="UP001331761"/>
    </source>
</evidence>
<proteinExistence type="predicted"/>
<feature type="compositionally biased region" description="Polar residues" evidence="1">
    <location>
        <begin position="1"/>
        <end position="10"/>
    </location>
</feature>